<dbReference type="InterPro" id="IPR036894">
    <property type="entry name" value="YbaB-like_sf"/>
</dbReference>
<organism evidence="1 2">
    <name type="scientific">Candidatus Roizmanbacteria bacterium RIFCSPHIGHO2_02_FULL_43_11</name>
    <dbReference type="NCBI Taxonomy" id="1802043"/>
    <lineage>
        <taxon>Bacteria</taxon>
        <taxon>Candidatus Roizmaniibacteriota</taxon>
    </lineage>
</organism>
<dbReference type="Gene3D" id="3.30.1310.10">
    <property type="entry name" value="Nucleoid-associated protein YbaB-like domain"/>
    <property type="match status" value="1"/>
</dbReference>
<dbReference type="AlphaFoldDB" id="A0A1F7HEI0"/>
<accession>A0A1F7HEI0</accession>
<sequence length="90" mass="10143">MINPLKGLGDLQKMQQQAQQMQRALQDEEVVVDRPETGVRVVLRGDQQVKEVVIDGILENRVADAINEAVKKTQELAARKFIEMSQQDQG</sequence>
<evidence type="ECO:0000313" key="2">
    <source>
        <dbReference type="Proteomes" id="UP000178098"/>
    </source>
</evidence>
<dbReference type="Pfam" id="PF02575">
    <property type="entry name" value="YbaB_DNA_bd"/>
    <property type="match status" value="1"/>
</dbReference>
<evidence type="ECO:0008006" key="3">
    <source>
        <dbReference type="Google" id="ProtNLM"/>
    </source>
</evidence>
<name>A0A1F7HEI0_9BACT</name>
<dbReference type="EMBL" id="MFZT01000041">
    <property type="protein sequence ID" value="OGK29687.1"/>
    <property type="molecule type" value="Genomic_DNA"/>
</dbReference>
<comment type="caution">
    <text evidence="1">The sequence shown here is derived from an EMBL/GenBank/DDBJ whole genome shotgun (WGS) entry which is preliminary data.</text>
</comment>
<dbReference type="Proteomes" id="UP000178098">
    <property type="component" value="Unassembled WGS sequence"/>
</dbReference>
<gene>
    <name evidence="1" type="ORF">A3D08_03195</name>
</gene>
<evidence type="ECO:0000313" key="1">
    <source>
        <dbReference type="EMBL" id="OGK29687.1"/>
    </source>
</evidence>
<dbReference type="SUPFAM" id="SSF82607">
    <property type="entry name" value="YbaB-like"/>
    <property type="match status" value="1"/>
</dbReference>
<reference evidence="1 2" key="1">
    <citation type="journal article" date="2016" name="Nat. Commun.">
        <title>Thousands of microbial genomes shed light on interconnected biogeochemical processes in an aquifer system.</title>
        <authorList>
            <person name="Anantharaman K."/>
            <person name="Brown C.T."/>
            <person name="Hug L.A."/>
            <person name="Sharon I."/>
            <person name="Castelle C.J."/>
            <person name="Probst A.J."/>
            <person name="Thomas B.C."/>
            <person name="Singh A."/>
            <person name="Wilkins M.J."/>
            <person name="Karaoz U."/>
            <person name="Brodie E.L."/>
            <person name="Williams K.H."/>
            <person name="Hubbard S.S."/>
            <person name="Banfield J.F."/>
        </authorList>
    </citation>
    <scope>NUCLEOTIDE SEQUENCE [LARGE SCALE GENOMIC DNA]</scope>
</reference>
<dbReference type="GO" id="GO:0003677">
    <property type="term" value="F:DNA binding"/>
    <property type="evidence" value="ECO:0007669"/>
    <property type="project" value="InterPro"/>
</dbReference>
<proteinExistence type="predicted"/>
<protein>
    <recommendedName>
        <fullName evidence="3">Nucleoid-associated protein, YbaB/EbfC family</fullName>
    </recommendedName>
</protein>
<dbReference type="InterPro" id="IPR004401">
    <property type="entry name" value="YbaB/EbfC"/>
</dbReference>